<keyword evidence="1" id="KW-0812">Transmembrane</keyword>
<keyword evidence="1" id="KW-0472">Membrane</keyword>
<evidence type="ECO:0000313" key="2">
    <source>
        <dbReference type="EMBL" id="JAP47169.1"/>
    </source>
</evidence>
<name>A0A0X3P5M3_SCHSO</name>
<keyword evidence="1" id="KW-1133">Transmembrane helix</keyword>
<dbReference type="AlphaFoldDB" id="A0A0X3P5M3"/>
<feature type="transmembrane region" description="Helical" evidence="1">
    <location>
        <begin position="49"/>
        <end position="74"/>
    </location>
</feature>
<gene>
    <name evidence="2" type="ORF">TR149292</name>
</gene>
<proteinExistence type="predicted"/>
<reference evidence="2" key="1">
    <citation type="submission" date="2016-01" db="EMBL/GenBank/DDBJ databases">
        <title>Reference transcriptome for the parasite Schistocephalus solidus: insights into the molecular evolution of parasitism.</title>
        <authorList>
            <person name="Hebert F.O."/>
            <person name="Grambauer S."/>
            <person name="Barber I."/>
            <person name="Landry C.R."/>
            <person name="Aubin-Horth N."/>
        </authorList>
    </citation>
    <scope>NUCLEOTIDE SEQUENCE</scope>
</reference>
<organism evidence="2">
    <name type="scientific">Schistocephalus solidus</name>
    <name type="common">Tapeworm</name>
    <dbReference type="NCBI Taxonomy" id="70667"/>
    <lineage>
        <taxon>Eukaryota</taxon>
        <taxon>Metazoa</taxon>
        <taxon>Spiralia</taxon>
        <taxon>Lophotrochozoa</taxon>
        <taxon>Platyhelminthes</taxon>
        <taxon>Cestoda</taxon>
        <taxon>Eucestoda</taxon>
        <taxon>Diphyllobothriidea</taxon>
        <taxon>Diphyllobothriidae</taxon>
        <taxon>Schistocephalus</taxon>
    </lineage>
</organism>
<evidence type="ECO:0000256" key="1">
    <source>
        <dbReference type="SAM" id="Phobius"/>
    </source>
</evidence>
<accession>A0A0X3P5M3</accession>
<sequence>MINASVKTNHNVKRCGPFNLNTSLSLRLKHSGNTIATLTLSLNKIQTSLVTLTLNLIITLNLTLTIILILNVIYLNFGTKPHVLCTVRILMYNLGTHTG</sequence>
<dbReference type="EMBL" id="GEEE01013694">
    <property type="protein sequence ID" value="JAP49531.1"/>
    <property type="molecule type" value="Transcribed_RNA"/>
</dbReference>
<dbReference type="EMBL" id="GEEE01016056">
    <property type="protein sequence ID" value="JAP47169.1"/>
    <property type="molecule type" value="Transcribed_RNA"/>
</dbReference>
<protein>
    <submittedName>
        <fullName evidence="2">Uncharacterized protein</fullName>
    </submittedName>
</protein>